<dbReference type="STRING" id="519424.AZF04_19035"/>
<dbReference type="GO" id="GO:0016491">
    <property type="term" value="F:oxidoreductase activity"/>
    <property type="evidence" value="ECO:0007669"/>
    <property type="project" value="InterPro"/>
</dbReference>
<dbReference type="CDD" id="cd02966">
    <property type="entry name" value="TlpA_like_family"/>
    <property type="match status" value="1"/>
</dbReference>
<feature type="domain" description="Thioredoxin" evidence="2">
    <location>
        <begin position="31"/>
        <end position="172"/>
    </location>
</feature>
<accession>A0A162DS91</accession>
<evidence type="ECO:0000256" key="1">
    <source>
        <dbReference type="ARBA" id="ARBA00023157"/>
    </source>
</evidence>
<dbReference type="PROSITE" id="PS51352">
    <property type="entry name" value="THIOREDOXIN_2"/>
    <property type="match status" value="1"/>
</dbReference>
<dbReference type="EMBL" id="LTAO01000016">
    <property type="protein sequence ID" value="KYG30695.1"/>
    <property type="molecule type" value="Genomic_DNA"/>
</dbReference>
<dbReference type="InterPro" id="IPR000866">
    <property type="entry name" value="AhpC/TSA"/>
</dbReference>
<dbReference type="PANTHER" id="PTHR42852:SF13">
    <property type="entry name" value="PROTEIN DIPZ"/>
    <property type="match status" value="1"/>
</dbReference>
<dbReference type="PROSITE" id="PS00194">
    <property type="entry name" value="THIOREDOXIN_1"/>
    <property type="match status" value="1"/>
</dbReference>
<evidence type="ECO:0000313" key="3">
    <source>
        <dbReference type="EMBL" id="KYG30695.1"/>
    </source>
</evidence>
<protein>
    <submittedName>
        <fullName evidence="3">Thioredoxin</fullName>
    </submittedName>
</protein>
<dbReference type="Proteomes" id="UP000075806">
    <property type="component" value="Unassembled WGS sequence"/>
</dbReference>
<dbReference type="AlphaFoldDB" id="A0A162DS91"/>
<evidence type="ECO:0000313" key="4">
    <source>
        <dbReference type="Proteomes" id="UP000075806"/>
    </source>
</evidence>
<dbReference type="InterPro" id="IPR013766">
    <property type="entry name" value="Thioredoxin_domain"/>
</dbReference>
<proteinExistence type="predicted"/>
<dbReference type="RefSeq" id="WP_061948861.1">
    <property type="nucleotide sequence ID" value="NZ_LTAO01000016.1"/>
</dbReference>
<name>A0A162DS91_9BACI</name>
<dbReference type="GO" id="GO:0016209">
    <property type="term" value="F:antioxidant activity"/>
    <property type="evidence" value="ECO:0007669"/>
    <property type="project" value="InterPro"/>
</dbReference>
<dbReference type="SUPFAM" id="SSF52833">
    <property type="entry name" value="Thioredoxin-like"/>
    <property type="match status" value="1"/>
</dbReference>
<evidence type="ECO:0000259" key="2">
    <source>
        <dbReference type="PROSITE" id="PS51352"/>
    </source>
</evidence>
<dbReference type="InterPro" id="IPR050553">
    <property type="entry name" value="Thioredoxin_ResA/DsbE_sf"/>
</dbReference>
<keyword evidence="1" id="KW-1015">Disulfide bond</keyword>
<dbReference type="OrthoDB" id="25753at2"/>
<dbReference type="Gene3D" id="3.40.30.10">
    <property type="entry name" value="Glutaredoxin"/>
    <property type="match status" value="1"/>
</dbReference>
<dbReference type="InterPro" id="IPR017937">
    <property type="entry name" value="Thioredoxin_CS"/>
</dbReference>
<keyword evidence="4" id="KW-1185">Reference proteome</keyword>
<gene>
    <name evidence="3" type="ORF">AZF04_19035</name>
</gene>
<dbReference type="Pfam" id="PF00578">
    <property type="entry name" value="AhpC-TSA"/>
    <property type="match status" value="1"/>
</dbReference>
<reference evidence="3" key="1">
    <citation type="submission" date="2016-02" db="EMBL/GenBank/DDBJ databases">
        <title>Genome sequence of Bacillus trypoxylicola KCTC 13244(T).</title>
        <authorList>
            <person name="Jeong H."/>
            <person name="Park S.-H."/>
            <person name="Choi S.-K."/>
        </authorList>
    </citation>
    <scope>NUCLEOTIDE SEQUENCE [LARGE SCALE GENOMIC DNA]</scope>
    <source>
        <strain evidence="3">KCTC 13244</strain>
    </source>
</reference>
<dbReference type="PANTHER" id="PTHR42852">
    <property type="entry name" value="THIOL:DISULFIDE INTERCHANGE PROTEIN DSBE"/>
    <property type="match status" value="1"/>
</dbReference>
<comment type="caution">
    <text evidence="3">The sequence shown here is derived from an EMBL/GenBank/DDBJ whole genome shotgun (WGS) entry which is preliminary data.</text>
</comment>
<organism evidence="3 4">
    <name type="scientific">Alkalihalobacillus trypoxylicola</name>
    <dbReference type="NCBI Taxonomy" id="519424"/>
    <lineage>
        <taxon>Bacteria</taxon>
        <taxon>Bacillati</taxon>
        <taxon>Bacillota</taxon>
        <taxon>Bacilli</taxon>
        <taxon>Bacillales</taxon>
        <taxon>Bacillaceae</taxon>
        <taxon>Alkalihalobacillus</taxon>
    </lineage>
</organism>
<dbReference type="InterPro" id="IPR036249">
    <property type="entry name" value="Thioredoxin-like_sf"/>
</dbReference>
<sequence>MQRRLTLIIMIIALLSIVLTFVLTDTAEVGHSIGDIAYDFTLPSNQDGIERLSDYSDKVVILNLWASWCEPCVDEMPELMDFAEDYQESNIEVITVNMQTFERTLNDAPNFIEEIGLTLPVFFDSEGVVYEKYQPMNFPMTYIINDEGIIDDIFKGEVNYEMLENSIQHYVNESS</sequence>